<dbReference type="EMBL" id="CAJMWX010001383">
    <property type="protein sequence ID" value="CAE6485857.1"/>
    <property type="molecule type" value="Genomic_DNA"/>
</dbReference>
<dbReference type="GO" id="GO:0006646">
    <property type="term" value="P:phosphatidylethanolamine biosynthetic process"/>
    <property type="evidence" value="ECO:0007669"/>
    <property type="project" value="TreeGrafter"/>
</dbReference>
<dbReference type="InterPro" id="IPR003817">
    <property type="entry name" value="PS_Dcarbxylase"/>
</dbReference>
<dbReference type="InterPro" id="IPR022237">
    <property type="entry name" value="PsiD-like"/>
</dbReference>
<dbReference type="Pfam" id="PF12588">
    <property type="entry name" value="PSDC"/>
    <property type="match status" value="1"/>
</dbReference>
<dbReference type="AlphaFoldDB" id="A0A8H3CHB7"/>
<comment type="caution">
    <text evidence="5">The sequence shown here is derived from an EMBL/GenBank/DDBJ whole genome shotgun (WGS) entry which is preliminary data.</text>
</comment>
<dbReference type="PANTHER" id="PTHR10067:SF9">
    <property type="entry name" value="PHOSPHATIDYLSERINE DECARBOXYLASE FAMILY PROTEIN (AFU_ORTHOLOGUE AFUA_7G01730)"/>
    <property type="match status" value="1"/>
</dbReference>
<name>A0A8H3CHB7_9AGAM</name>
<evidence type="ECO:0000256" key="2">
    <source>
        <dbReference type="ARBA" id="ARBA00023239"/>
    </source>
</evidence>
<dbReference type="Pfam" id="PF02666">
    <property type="entry name" value="PS_Dcarbxylase"/>
    <property type="match status" value="1"/>
</dbReference>
<gene>
    <name evidence="5" type="ORF">RDB_LOCUS131643</name>
</gene>
<sequence length="459" mass="51063">MFKPPYQPNVPQAPTGPLGSAYGGLKDLKGQIDDGSGPKPLTVGQRVGGWLPKDHPIVEQYISKLLQKVEQDKRSIHELSPSVVQFKEFIDTTPALLKGFGEMFEQVPIKLPLNSGSTLKPKIRDYDTMFKAFDYIITHAIPYEDKDLVGFPINGILDLPMGTDAGLYNLLIPELNVHFKNMFDEWSKFLSSPESRTYLTTDANGWFGPAASTDMPNFAETYVCDPTAEYYGFKSWDDFFTREFRDGVRPIEFPDDDRIINSACESSVYRVAYDVKERDSFWLKGESYSLGDIFDYDTITNEFVGGTVYQAFLSAHQYHRWASPVNGVIKKVTIIPGSYYAESPTIRFENPDGLDPSVSNWSQGLITSAATRAIIYIQSDNPDIGLMAFVGIGLSDVSSCDVTVKEGLKVAKGGQLGMFHFGGSTHCLLFRRGVKITFDEKYTTPEAEVLLNAPIATVG</sequence>
<evidence type="ECO:0000256" key="1">
    <source>
        <dbReference type="ARBA" id="ARBA00022793"/>
    </source>
</evidence>
<feature type="region of interest" description="Disordered" evidence="3">
    <location>
        <begin position="1"/>
        <end position="38"/>
    </location>
</feature>
<evidence type="ECO:0000313" key="5">
    <source>
        <dbReference type="EMBL" id="CAE6485857.1"/>
    </source>
</evidence>
<dbReference type="GO" id="GO:0005739">
    <property type="term" value="C:mitochondrion"/>
    <property type="evidence" value="ECO:0007669"/>
    <property type="project" value="TreeGrafter"/>
</dbReference>
<dbReference type="PANTHER" id="PTHR10067">
    <property type="entry name" value="PHOSPHATIDYLSERINE DECARBOXYLASE"/>
    <property type="match status" value="1"/>
</dbReference>
<keyword evidence="2" id="KW-0456">Lyase</keyword>
<feature type="domain" description="L-tryptophan decarboxylase PsiD-like" evidence="4">
    <location>
        <begin position="81"/>
        <end position="215"/>
    </location>
</feature>
<reference evidence="5" key="1">
    <citation type="submission" date="2021-01" db="EMBL/GenBank/DDBJ databases">
        <authorList>
            <person name="Kaushik A."/>
        </authorList>
    </citation>
    <scope>NUCLEOTIDE SEQUENCE</scope>
    <source>
        <strain evidence="5">AG4-R118</strain>
    </source>
</reference>
<keyword evidence="1" id="KW-0210">Decarboxylase</keyword>
<evidence type="ECO:0000256" key="3">
    <source>
        <dbReference type="SAM" id="MobiDB-lite"/>
    </source>
</evidence>
<protein>
    <recommendedName>
        <fullName evidence="4">L-tryptophan decarboxylase PsiD-like domain-containing protein</fullName>
    </recommendedName>
</protein>
<organism evidence="5 6">
    <name type="scientific">Rhizoctonia solani</name>
    <dbReference type="NCBI Taxonomy" id="456999"/>
    <lineage>
        <taxon>Eukaryota</taxon>
        <taxon>Fungi</taxon>
        <taxon>Dikarya</taxon>
        <taxon>Basidiomycota</taxon>
        <taxon>Agaricomycotina</taxon>
        <taxon>Agaricomycetes</taxon>
        <taxon>Cantharellales</taxon>
        <taxon>Ceratobasidiaceae</taxon>
        <taxon>Rhizoctonia</taxon>
    </lineage>
</organism>
<dbReference type="GO" id="GO:0004609">
    <property type="term" value="F:phosphatidylserine decarboxylase activity"/>
    <property type="evidence" value="ECO:0007669"/>
    <property type="project" value="InterPro"/>
</dbReference>
<evidence type="ECO:0000259" key="4">
    <source>
        <dbReference type="Pfam" id="PF12588"/>
    </source>
</evidence>
<accession>A0A8H3CHB7</accession>
<proteinExistence type="predicted"/>
<evidence type="ECO:0000313" key="6">
    <source>
        <dbReference type="Proteomes" id="UP000663888"/>
    </source>
</evidence>
<dbReference type="Proteomes" id="UP000663888">
    <property type="component" value="Unassembled WGS sequence"/>
</dbReference>